<gene>
    <name evidence="2" type="ORF">PUN28_020073</name>
</gene>
<keyword evidence="1" id="KW-0812">Transmembrane</keyword>
<sequence length="66" mass="7954">MQHASIFSTAQLNWMNIVRSFIFIDYNCILKCNRFIWLVLITNIYLCLTLFYSLKCCMIRFSFNVN</sequence>
<dbReference type="Proteomes" id="UP001430953">
    <property type="component" value="Unassembled WGS sequence"/>
</dbReference>
<keyword evidence="1" id="KW-0472">Membrane</keyword>
<keyword evidence="1" id="KW-1133">Transmembrane helix</keyword>
<evidence type="ECO:0000313" key="3">
    <source>
        <dbReference type="Proteomes" id="UP001430953"/>
    </source>
</evidence>
<organism evidence="2 3">
    <name type="scientific">Cardiocondyla obscurior</name>
    <dbReference type="NCBI Taxonomy" id="286306"/>
    <lineage>
        <taxon>Eukaryota</taxon>
        <taxon>Metazoa</taxon>
        <taxon>Ecdysozoa</taxon>
        <taxon>Arthropoda</taxon>
        <taxon>Hexapoda</taxon>
        <taxon>Insecta</taxon>
        <taxon>Pterygota</taxon>
        <taxon>Neoptera</taxon>
        <taxon>Endopterygota</taxon>
        <taxon>Hymenoptera</taxon>
        <taxon>Apocrita</taxon>
        <taxon>Aculeata</taxon>
        <taxon>Formicoidea</taxon>
        <taxon>Formicidae</taxon>
        <taxon>Myrmicinae</taxon>
        <taxon>Cardiocondyla</taxon>
    </lineage>
</organism>
<dbReference type="EMBL" id="JADYXP020000028">
    <property type="protein sequence ID" value="KAL0099244.1"/>
    <property type="molecule type" value="Genomic_DNA"/>
</dbReference>
<accession>A0AAW2EA46</accession>
<evidence type="ECO:0000313" key="2">
    <source>
        <dbReference type="EMBL" id="KAL0099244.1"/>
    </source>
</evidence>
<dbReference type="AlphaFoldDB" id="A0AAW2EA46"/>
<name>A0AAW2EA46_9HYME</name>
<feature type="transmembrane region" description="Helical" evidence="1">
    <location>
        <begin position="35"/>
        <end position="54"/>
    </location>
</feature>
<protein>
    <submittedName>
        <fullName evidence="2">Uncharacterized protein</fullName>
    </submittedName>
</protein>
<keyword evidence="3" id="KW-1185">Reference proteome</keyword>
<evidence type="ECO:0000256" key="1">
    <source>
        <dbReference type="SAM" id="Phobius"/>
    </source>
</evidence>
<reference evidence="2 3" key="1">
    <citation type="submission" date="2023-03" db="EMBL/GenBank/DDBJ databases">
        <title>High recombination rates correlate with genetic variation in Cardiocondyla obscurior ants.</title>
        <authorList>
            <person name="Errbii M."/>
        </authorList>
    </citation>
    <scope>NUCLEOTIDE SEQUENCE [LARGE SCALE GENOMIC DNA]</scope>
    <source>
        <strain evidence="2">Alpha-2009</strain>
        <tissue evidence="2">Whole body</tissue>
    </source>
</reference>
<proteinExistence type="predicted"/>
<comment type="caution">
    <text evidence="2">The sequence shown here is derived from an EMBL/GenBank/DDBJ whole genome shotgun (WGS) entry which is preliminary data.</text>
</comment>